<dbReference type="InterPro" id="IPR027463">
    <property type="entry name" value="AcrB_DN_DC_subdom"/>
</dbReference>
<feature type="transmembrane region" description="Helical" evidence="8">
    <location>
        <begin position="486"/>
        <end position="505"/>
    </location>
</feature>
<name>A0A4R3VMP0_ROSSA</name>
<dbReference type="Pfam" id="PF00873">
    <property type="entry name" value="ACR_tran"/>
    <property type="match status" value="1"/>
</dbReference>
<sequence>MIAHLIRWSITNRFLVLLATLMFGAWGVYAVNRTPLDALPDLSDVQVIIRTTYPGQAPRIVENQITYPLTTTMLSVPGAKTVRGYSFFGDSFVYVLFEDGTDLYWARSRVLEYLNQVQSKLPPSAKASLGPDATGVGWIYQYALVDHNGTQDSSQLRALQDWFLKYELKTVPNVAEVATIGGMVRQYQVQLDPDKLAAYKIPHTKVIEAIQKSNQEAGGSVLELGEAEYVVRASGYLQSLDDFRSIPLMTTPAGVSVKLGDVARIQLGPEMRRGIGEMDGVGEAVGGVIVMRSGKNALETIAAVKDKLKVLQASLPRGVEIVPTYDRSSLIERAVDNLTHKLLEEFAVVAVVCFIFLFHLRSAFVAIVSLPLGILSAFIVMHYQGVNANIMSLGGIAIAIGAMVDAAVVMIENAHKHLEHWAHDNPGGTLQGAERWKVIAESAAEVGPALFFSLLIITLSFIPVFTLEAQEGRLFSPLAFTKTYSMAAAAGLSVTLIPVLMGYLIRGRIPDEKTNPLNRLLIALYRPLLNGVLKAPKVTIAVAAVMLVASLWPLQHIGGEFMPRLDEGDLLYMPSALPGLSAGKASELLQQTDRLIKTVPEVVSVYGKAGRAESATDPAPLEMFETTIQFKPRDQWRPGMTTDKLIEELDRIVKVPGLANIWVPPIRNRIDMLATGIKSPVGVKVAGSDLATIDRLTGEIEKVLKGVPGVTSALAERLTGGRYVDVNIRRADAARYGMNITDVQSLISSAVGGENVGETVEGLQRFPISVRYPREIRDSVEKLRSLPIVTESGQRLVLQDVADIRITDGPPMLRSENARLSGWVYVDLRDRDLRSAVQDMQQTVAKQVKLPPGYSISWSGQFEFLERATAKLKVVVPFTLLIIFVLLYLTFGSLGEALLIMATLPFALVGGIWLLWLLGYNLSIAGAVGFIALAGVAAEFGVIMLLYLKKAWQERLEEGKDSLDDLLDAIRDGAVLRVRPKAMTVAVILAGLFPIMWGTGTGSEVMQRIAGPMVGGMITAPLLSMFVVPAAYLLMRRPRKKVETVATPSPRRWWKRHA</sequence>
<feature type="transmembrane region" description="Helical" evidence="8">
    <location>
        <begin position="446"/>
        <end position="466"/>
    </location>
</feature>
<feature type="transmembrane region" description="Helical" evidence="8">
    <location>
        <begin position="924"/>
        <end position="948"/>
    </location>
</feature>
<feature type="transmembrane region" description="Helical" evidence="8">
    <location>
        <begin position="338"/>
        <end position="357"/>
    </location>
</feature>
<comment type="subcellular location">
    <subcellularLocation>
        <location evidence="1">Cell membrane</location>
        <topology evidence="1">Multi-pass membrane protein</topology>
    </subcellularLocation>
</comment>
<feature type="transmembrane region" description="Helical" evidence="8">
    <location>
        <begin position="364"/>
        <end position="384"/>
    </location>
</feature>
<gene>
    <name evidence="9" type="ORF">EV671_1001190</name>
</gene>
<dbReference type="Gene3D" id="3.30.2090.10">
    <property type="entry name" value="Multidrug efflux transporter AcrB TolC docking domain, DN and DC subdomains"/>
    <property type="match status" value="2"/>
</dbReference>
<keyword evidence="6 8" id="KW-1133">Transmembrane helix</keyword>
<dbReference type="Gene3D" id="3.30.70.1430">
    <property type="entry name" value="Multidrug efflux transporter AcrB pore domain"/>
    <property type="match status" value="2"/>
</dbReference>
<keyword evidence="5 8" id="KW-0812">Transmembrane</keyword>
<dbReference type="SUPFAM" id="SSF82714">
    <property type="entry name" value="Multidrug efflux transporter AcrB TolC docking domain, DN and DC subdomains"/>
    <property type="match status" value="2"/>
</dbReference>
<evidence type="ECO:0000256" key="1">
    <source>
        <dbReference type="ARBA" id="ARBA00004651"/>
    </source>
</evidence>
<dbReference type="GO" id="GO:0042910">
    <property type="term" value="F:xenobiotic transmembrane transporter activity"/>
    <property type="evidence" value="ECO:0007669"/>
    <property type="project" value="TreeGrafter"/>
</dbReference>
<dbReference type="Gene3D" id="1.20.1640.10">
    <property type="entry name" value="Multidrug efflux transporter AcrB transmembrane domain"/>
    <property type="match status" value="2"/>
</dbReference>
<dbReference type="Gene3D" id="3.30.70.1440">
    <property type="entry name" value="Multidrug efflux transporter AcrB pore domain"/>
    <property type="match status" value="1"/>
</dbReference>
<dbReference type="InterPro" id="IPR001036">
    <property type="entry name" value="Acrflvin-R"/>
</dbReference>
<keyword evidence="4" id="KW-1003">Cell membrane</keyword>
<dbReference type="AlphaFoldDB" id="A0A4R3VMP0"/>
<dbReference type="PANTHER" id="PTHR32063">
    <property type="match status" value="1"/>
</dbReference>
<accession>A0A4R3VMP0</accession>
<feature type="transmembrane region" description="Helical" evidence="8">
    <location>
        <begin position="1009"/>
        <end position="1034"/>
    </location>
</feature>
<dbReference type="RefSeq" id="WP_132569135.1">
    <property type="nucleotide sequence ID" value="NZ_CBCSGL010000004.1"/>
</dbReference>
<comment type="caution">
    <text evidence="9">The sequence shown here is derived from an EMBL/GenBank/DDBJ whole genome shotgun (WGS) entry which is preliminary data.</text>
</comment>
<evidence type="ECO:0000256" key="2">
    <source>
        <dbReference type="ARBA" id="ARBA00010942"/>
    </source>
</evidence>
<feature type="transmembrane region" description="Helical" evidence="8">
    <location>
        <begin position="535"/>
        <end position="554"/>
    </location>
</feature>
<dbReference type="GO" id="GO:0005886">
    <property type="term" value="C:plasma membrane"/>
    <property type="evidence" value="ECO:0007669"/>
    <property type="project" value="UniProtKB-SubCell"/>
</dbReference>
<protein>
    <submittedName>
        <fullName evidence="9">Cu(I)/Ag(I) efflux system membrane protein CusA/SilA</fullName>
    </submittedName>
</protein>
<feature type="transmembrane region" description="Helical" evidence="8">
    <location>
        <begin position="980"/>
        <end position="997"/>
    </location>
</feature>
<evidence type="ECO:0000256" key="5">
    <source>
        <dbReference type="ARBA" id="ARBA00022692"/>
    </source>
</evidence>
<keyword evidence="10" id="KW-1185">Reference proteome</keyword>
<dbReference type="Gene3D" id="3.30.70.1320">
    <property type="entry name" value="Multidrug efflux transporter AcrB pore domain like"/>
    <property type="match status" value="1"/>
</dbReference>
<dbReference type="PANTHER" id="PTHR32063:SF19">
    <property type="entry name" value="CATION EFFLUX SYSTEM PROTEIN CUSA"/>
    <property type="match status" value="1"/>
</dbReference>
<reference evidence="9 10" key="1">
    <citation type="submission" date="2019-03" db="EMBL/GenBank/DDBJ databases">
        <title>Genomic Encyclopedia of Type Strains, Phase IV (KMG-IV): sequencing the most valuable type-strain genomes for metagenomic binning, comparative biology and taxonomic classification.</title>
        <authorList>
            <person name="Goeker M."/>
        </authorList>
    </citation>
    <scope>NUCLEOTIDE SEQUENCE [LARGE SCALE GENOMIC DNA]</scope>
    <source>
        <strain evidence="9 10">DSM 654</strain>
    </source>
</reference>
<evidence type="ECO:0000256" key="6">
    <source>
        <dbReference type="ARBA" id="ARBA00022989"/>
    </source>
</evidence>
<keyword evidence="3" id="KW-0813">Transport</keyword>
<evidence type="ECO:0000313" key="9">
    <source>
        <dbReference type="EMBL" id="TCV04435.1"/>
    </source>
</evidence>
<evidence type="ECO:0000256" key="3">
    <source>
        <dbReference type="ARBA" id="ARBA00022448"/>
    </source>
</evidence>
<dbReference type="Proteomes" id="UP000295110">
    <property type="component" value="Unassembled WGS sequence"/>
</dbReference>
<dbReference type="SUPFAM" id="SSF82693">
    <property type="entry name" value="Multidrug efflux transporter AcrB pore domain, PN1, PN2, PC1 and PC2 subdomains"/>
    <property type="match status" value="2"/>
</dbReference>
<comment type="similarity">
    <text evidence="2">Belongs to the resistance-nodulation-cell division (RND) (TC 2.A.6) family.</text>
</comment>
<dbReference type="GO" id="GO:0008324">
    <property type="term" value="F:monoatomic cation transmembrane transporter activity"/>
    <property type="evidence" value="ECO:0007669"/>
    <property type="project" value="InterPro"/>
</dbReference>
<evidence type="ECO:0000256" key="7">
    <source>
        <dbReference type="ARBA" id="ARBA00023136"/>
    </source>
</evidence>
<feature type="transmembrane region" description="Helical" evidence="8">
    <location>
        <begin position="874"/>
        <end position="891"/>
    </location>
</feature>
<keyword evidence="7 8" id="KW-0472">Membrane</keyword>
<evidence type="ECO:0000256" key="4">
    <source>
        <dbReference type="ARBA" id="ARBA00022475"/>
    </source>
</evidence>
<dbReference type="EMBL" id="SMBU01000001">
    <property type="protein sequence ID" value="TCV04435.1"/>
    <property type="molecule type" value="Genomic_DNA"/>
</dbReference>
<dbReference type="OrthoDB" id="9798415at2"/>
<dbReference type="NCBIfam" id="TIGR00914">
    <property type="entry name" value="2A0601"/>
    <property type="match status" value="1"/>
</dbReference>
<proteinExistence type="inferred from homology"/>
<dbReference type="InterPro" id="IPR004763">
    <property type="entry name" value="CusA-like"/>
</dbReference>
<dbReference type="PRINTS" id="PR00702">
    <property type="entry name" value="ACRIFLAVINRP"/>
</dbReference>
<evidence type="ECO:0000256" key="8">
    <source>
        <dbReference type="SAM" id="Phobius"/>
    </source>
</evidence>
<feature type="transmembrane region" description="Helical" evidence="8">
    <location>
        <begin position="390"/>
        <end position="411"/>
    </location>
</feature>
<feature type="transmembrane region" description="Helical" evidence="8">
    <location>
        <begin position="898"/>
        <end position="918"/>
    </location>
</feature>
<dbReference type="SUPFAM" id="SSF82866">
    <property type="entry name" value="Multidrug efflux transporter AcrB transmembrane domain"/>
    <property type="match status" value="2"/>
</dbReference>
<evidence type="ECO:0000313" key="10">
    <source>
        <dbReference type="Proteomes" id="UP000295110"/>
    </source>
</evidence>
<organism evidence="9 10">
    <name type="scientific">Roseateles saccharophilus</name>
    <name type="common">Pseudomonas saccharophila</name>
    <dbReference type="NCBI Taxonomy" id="304"/>
    <lineage>
        <taxon>Bacteria</taxon>
        <taxon>Pseudomonadati</taxon>
        <taxon>Pseudomonadota</taxon>
        <taxon>Betaproteobacteria</taxon>
        <taxon>Burkholderiales</taxon>
        <taxon>Sphaerotilaceae</taxon>
        <taxon>Roseateles</taxon>
    </lineage>
</organism>